<evidence type="ECO:0000256" key="1">
    <source>
        <dbReference type="SAM" id="Phobius"/>
    </source>
</evidence>
<dbReference type="NCBIfam" id="TIGR02099">
    <property type="entry name" value="YhdP family protein"/>
    <property type="match status" value="1"/>
</dbReference>
<protein>
    <submittedName>
        <fullName evidence="3">TIGR02099 family protein</fullName>
    </submittedName>
</protein>
<dbReference type="PANTHER" id="PTHR38690">
    <property type="entry name" value="PROTEASE-RELATED"/>
    <property type="match status" value="1"/>
</dbReference>
<evidence type="ECO:0000313" key="3">
    <source>
        <dbReference type="EMBL" id="QLI80354.1"/>
    </source>
</evidence>
<feature type="domain" description="YhdP central" evidence="2">
    <location>
        <begin position="19"/>
        <end position="1292"/>
    </location>
</feature>
<keyword evidence="1" id="KW-1133">Transmembrane helix</keyword>
<gene>
    <name evidence="3" type="ORF">HZU75_01725</name>
</gene>
<dbReference type="Proteomes" id="UP000510822">
    <property type="component" value="Chromosome"/>
</dbReference>
<dbReference type="Pfam" id="PF13116">
    <property type="entry name" value="YhdP"/>
    <property type="match status" value="1"/>
</dbReference>
<evidence type="ECO:0000313" key="4">
    <source>
        <dbReference type="Proteomes" id="UP000510822"/>
    </source>
</evidence>
<organism evidence="3 4">
    <name type="scientific">Chitinibacter fontanus</name>
    <dbReference type="NCBI Taxonomy" id="1737446"/>
    <lineage>
        <taxon>Bacteria</taxon>
        <taxon>Pseudomonadati</taxon>
        <taxon>Pseudomonadota</taxon>
        <taxon>Betaproteobacteria</taxon>
        <taxon>Neisseriales</taxon>
        <taxon>Chitinibacteraceae</taxon>
        <taxon>Chitinibacter</taxon>
    </lineage>
</organism>
<dbReference type="PANTHER" id="PTHR38690:SF1">
    <property type="entry name" value="PROTEASE"/>
    <property type="match status" value="1"/>
</dbReference>
<keyword evidence="1" id="KW-0472">Membrane</keyword>
<keyword evidence="1" id="KW-0812">Transmembrane</keyword>
<dbReference type="RefSeq" id="WP_180307497.1">
    <property type="nucleotide sequence ID" value="NZ_CP058952.1"/>
</dbReference>
<dbReference type="KEGG" id="cfon:HZU75_01725"/>
<dbReference type="EMBL" id="CP058952">
    <property type="protein sequence ID" value="QLI80354.1"/>
    <property type="molecule type" value="Genomic_DNA"/>
</dbReference>
<sequence>MSLDLLRQLKSLTARLTHWHLRWLKRLVLTCGLLLSLCALLWQFWLVPRLNDYKPWLEQMLSQRIGAPVRIAKLSGGWEGIRPQLALQRFQLLNAQQHAALEFSNMEGSLSWWHLLLGQLNFSHLHLQAPQLDIVRLKNRQWQIAGITLAGGQHSDGQLLNWLLEQGELTISRGILRLEDQRGEFPALSADNVQLNVQNWFSRHKLLLKFSPTQLAGSPVELSANLSGSDVNQLAQWSGWLKFELPRANLSHAAPWLSPLLPQLQVRSGIGALALKLELADGKLEGVASDLKLTQWRLKLANQPELDLPLFNGRIIWQDRDQLRTLQILAEQIDGAGQTLCRNCELEYLQTAQSQTLTARNWSLAGLNAYSVFFPASLSQYRHAQLGGTLEKFSVEWPGRWPLEPNAPLPAVRDLKVELETSQFALKNAPAWPEVAGIDIDLQFEPRGGRLKLLGQNAQFNYPAQFLEPMQFSRLQTQVDWQREGKGWALNIDGFKAVSDELDLAAEGRYSWPGQGMGQVDVSANINRLAANRVFAYLPRVLSDDVLIWLKTSLLAGEAQKGQLIWRGDVAQFPYTLGTPAAKAGQFMVKTQAANVTINYGDDWPVITKVDGQVLIDGMQLTVDAQRGDITGTAFDKVKVTIPNLEQQQHVLVDGRLKGKTADFLYFVQHSPVRQATHGFLNELKSEGSGELALQLDIPIEDIEQTRIKGQFAFTGNQLNFGATIPVLTQAKGAVSFTESSMKVLPSTAKALGGSVIIQGQTDAKGELLLSLKGQAELAQTLQYYAPPLSSWLQGSVPFQANLQVDEDSYALNLSSELQGGIVNLPAPLGKTAQQTRPFRLKVSREHALPRLDLSYGKALQAALLLSSEPAALRGKVLLANETSATVLSQLTLDGKGIQIGGQWSQLNLNDWLPMLSVAQPSGKSVAKTIPQIVIDQLGFDQVNVAGKVLSDVVVSGQLSDKGLQASLSSQQIAGDVQWQIANNRIHAQLQKLWLPLKNASTANNALDKKGKFLPRGPLAEPAKEELEDWLNWPALHLVANDFRFKSIELGTLTLQSKPQNRGIDFDELSLRNPDGQITFEGQWFKQDFSERTQAKVRVESPNLGKLLKRLGYPEAMKQAPLHFYGDGQWQGAPWSPEWNTLNGKMDLTIGAGQFTKLEPGVGRFISILSLQALPRRLKLDFSDVFSAGFEFDEISGSATIEQGVARTNNLKINGPAAKVRFSGDANFVAGTQHLRVRIVPSIGGAVALGVGVLNPLAGLATLAVQSVMDNPLGELVAYEFQIDGSMSDPQIKKIGVKPESPRLN</sequence>
<keyword evidence="4" id="KW-1185">Reference proteome</keyword>
<feature type="transmembrane region" description="Helical" evidence="1">
    <location>
        <begin position="27"/>
        <end position="45"/>
    </location>
</feature>
<evidence type="ECO:0000259" key="2">
    <source>
        <dbReference type="Pfam" id="PF13116"/>
    </source>
</evidence>
<dbReference type="InterPro" id="IPR011836">
    <property type="entry name" value="YhdP"/>
</dbReference>
<name>A0A7D5V823_9NEIS</name>
<dbReference type="InterPro" id="IPR025263">
    <property type="entry name" value="YhdP_central"/>
</dbReference>
<reference evidence="3 4" key="1">
    <citation type="journal article" date="2016" name="Int. J. Syst. Evol. Microbiol.">
        <title>Chitinibacter fontanus sp. nov., isolated from a spring.</title>
        <authorList>
            <person name="Sheu S.Y."/>
            <person name="Li Y.S."/>
            <person name="Young C.C."/>
            <person name="Chen W.M."/>
        </authorList>
    </citation>
    <scope>NUCLEOTIDE SEQUENCE [LARGE SCALE GENOMIC DNA]</scope>
    <source>
        <strain evidence="3 4">STM-7</strain>
    </source>
</reference>
<accession>A0A7D5V823</accession>
<proteinExistence type="predicted"/>